<dbReference type="GO" id="GO:0000062">
    <property type="term" value="F:fatty-acyl-CoA binding"/>
    <property type="evidence" value="ECO:0007669"/>
    <property type="project" value="InterPro"/>
</dbReference>
<accession>A0AA36G7M5</accession>
<evidence type="ECO:0000313" key="4">
    <source>
        <dbReference type="Proteomes" id="UP001177023"/>
    </source>
</evidence>
<sequence length="168" mass="20222">MNPEFVAAVEEWKKMRARFDQRKNLKYEFELYVLFEEESLPIWALYQQAVAGNISVPKKDYHDPRDDSWMWGWMWGNAKWLAWNKLWGMDPSEAETLLIQEVHALKNRLPDLVEQWKDVQDPRIPDEKAWVPEDERQHWAEVSKVAKQERRKRSAAQRAHEESLGMWD</sequence>
<dbReference type="Gene3D" id="1.20.80.10">
    <property type="match status" value="1"/>
</dbReference>
<keyword evidence="4" id="KW-1185">Reference proteome</keyword>
<dbReference type="EMBL" id="CATQJA010002662">
    <property type="protein sequence ID" value="CAJ0581028.1"/>
    <property type="molecule type" value="Genomic_DNA"/>
</dbReference>
<feature type="domain" description="ACB" evidence="2">
    <location>
        <begin position="4"/>
        <end position="100"/>
    </location>
</feature>
<dbReference type="AlphaFoldDB" id="A0AA36G7M5"/>
<dbReference type="InterPro" id="IPR035984">
    <property type="entry name" value="Acyl-CoA-binding_sf"/>
</dbReference>
<dbReference type="InterPro" id="IPR014352">
    <property type="entry name" value="FERM/acyl-CoA-bd_prot_sf"/>
</dbReference>
<dbReference type="InterPro" id="IPR000582">
    <property type="entry name" value="Acyl-CoA-binding_protein"/>
</dbReference>
<gene>
    <name evidence="3" type="ORF">MSPICULIGERA_LOCUS19197</name>
</gene>
<dbReference type="Pfam" id="PF00887">
    <property type="entry name" value="ACBP"/>
    <property type="match status" value="1"/>
</dbReference>
<evidence type="ECO:0000313" key="3">
    <source>
        <dbReference type="EMBL" id="CAJ0581028.1"/>
    </source>
</evidence>
<evidence type="ECO:0000256" key="1">
    <source>
        <dbReference type="SAM" id="MobiDB-lite"/>
    </source>
</evidence>
<feature type="non-terminal residue" evidence="3">
    <location>
        <position position="168"/>
    </location>
</feature>
<organism evidence="3 4">
    <name type="scientific">Mesorhabditis spiculigera</name>
    <dbReference type="NCBI Taxonomy" id="96644"/>
    <lineage>
        <taxon>Eukaryota</taxon>
        <taxon>Metazoa</taxon>
        <taxon>Ecdysozoa</taxon>
        <taxon>Nematoda</taxon>
        <taxon>Chromadorea</taxon>
        <taxon>Rhabditida</taxon>
        <taxon>Rhabditina</taxon>
        <taxon>Rhabditomorpha</taxon>
        <taxon>Rhabditoidea</taxon>
        <taxon>Rhabditidae</taxon>
        <taxon>Mesorhabditinae</taxon>
        <taxon>Mesorhabditis</taxon>
    </lineage>
</organism>
<dbReference type="SUPFAM" id="SSF47027">
    <property type="entry name" value="Acyl-CoA binding protein"/>
    <property type="match status" value="1"/>
</dbReference>
<reference evidence="3" key="1">
    <citation type="submission" date="2023-06" db="EMBL/GenBank/DDBJ databases">
        <authorList>
            <person name="Delattre M."/>
        </authorList>
    </citation>
    <scope>NUCLEOTIDE SEQUENCE</scope>
    <source>
        <strain evidence="3">AF72</strain>
    </source>
</reference>
<proteinExistence type="predicted"/>
<name>A0AA36G7M5_9BILA</name>
<dbReference type="Proteomes" id="UP001177023">
    <property type="component" value="Unassembled WGS sequence"/>
</dbReference>
<protein>
    <recommendedName>
        <fullName evidence="2">ACB domain-containing protein</fullName>
    </recommendedName>
</protein>
<evidence type="ECO:0000259" key="2">
    <source>
        <dbReference type="Pfam" id="PF00887"/>
    </source>
</evidence>
<comment type="caution">
    <text evidence="3">The sequence shown here is derived from an EMBL/GenBank/DDBJ whole genome shotgun (WGS) entry which is preliminary data.</text>
</comment>
<feature type="compositionally biased region" description="Basic and acidic residues" evidence="1">
    <location>
        <begin position="158"/>
        <end position="168"/>
    </location>
</feature>
<feature type="region of interest" description="Disordered" evidence="1">
    <location>
        <begin position="142"/>
        <end position="168"/>
    </location>
</feature>